<feature type="domain" description="YbaK/aminoacyl-tRNA synthetase-associated" evidence="5">
    <location>
        <begin position="35"/>
        <end position="157"/>
    </location>
</feature>
<keyword evidence="3 4" id="KW-0456">Lyase</keyword>
<dbReference type="CDD" id="cd00002">
    <property type="entry name" value="YbaK_deacylase"/>
    <property type="match status" value="1"/>
</dbReference>
<dbReference type="PIRSF" id="PIRSF006181">
    <property type="entry name" value="EbsC_YbaK"/>
    <property type="match status" value="1"/>
</dbReference>
<dbReference type="GO" id="GO:0016829">
    <property type="term" value="F:lyase activity"/>
    <property type="evidence" value="ECO:0007669"/>
    <property type="project" value="UniProtKB-KW"/>
</dbReference>
<dbReference type="EC" id="4.2.-.-" evidence="4"/>
<dbReference type="Gene3D" id="3.90.960.10">
    <property type="entry name" value="YbaK/aminoacyl-tRNA synthetase-associated domain"/>
    <property type="match status" value="1"/>
</dbReference>
<comment type="similarity">
    <text evidence="1 4">Belongs to the prolyl-tRNA editing family. YbaK/EbsC subfamily.</text>
</comment>
<organism evidence="6 7">
    <name type="scientific">Flexivirga aerilata</name>
    <dbReference type="NCBI Taxonomy" id="1656889"/>
    <lineage>
        <taxon>Bacteria</taxon>
        <taxon>Bacillati</taxon>
        <taxon>Actinomycetota</taxon>
        <taxon>Actinomycetes</taxon>
        <taxon>Micrococcales</taxon>
        <taxon>Dermacoccaceae</taxon>
        <taxon>Flexivirga</taxon>
    </lineage>
</organism>
<dbReference type="InterPro" id="IPR007214">
    <property type="entry name" value="YbaK/aa-tRNA-synth-assoc-dom"/>
</dbReference>
<dbReference type="GO" id="GO:0002161">
    <property type="term" value="F:aminoacyl-tRNA deacylase activity"/>
    <property type="evidence" value="ECO:0007669"/>
    <property type="project" value="InterPro"/>
</dbReference>
<dbReference type="PANTHER" id="PTHR30411">
    <property type="entry name" value="CYTOPLASMIC PROTEIN"/>
    <property type="match status" value="1"/>
</dbReference>
<dbReference type="PANTHER" id="PTHR30411:SF0">
    <property type="entry name" value="CYS-TRNA(PRO)_CYS-TRNA(CYS) DEACYLASE YBAK"/>
    <property type="match status" value="1"/>
</dbReference>
<evidence type="ECO:0000256" key="4">
    <source>
        <dbReference type="PIRNR" id="PIRNR006181"/>
    </source>
</evidence>
<accession>A0A849AN98</accession>
<dbReference type="GO" id="GO:0006412">
    <property type="term" value="P:translation"/>
    <property type="evidence" value="ECO:0007669"/>
    <property type="project" value="UniProtKB-KW"/>
</dbReference>
<dbReference type="EMBL" id="JABENB010000003">
    <property type="protein sequence ID" value="NNG40976.1"/>
    <property type="molecule type" value="Genomic_DNA"/>
</dbReference>
<evidence type="ECO:0000256" key="3">
    <source>
        <dbReference type="ARBA" id="ARBA00023239"/>
    </source>
</evidence>
<dbReference type="RefSeq" id="WP_171157852.1">
    <property type="nucleotide sequence ID" value="NZ_JABENB010000003.1"/>
</dbReference>
<name>A0A849AN98_9MICO</name>
<evidence type="ECO:0000313" key="7">
    <source>
        <dbReference type="Proteomes" id="UP000557772"/>
    </source>
</evidence>
<dbReference type="NCBIfam" id="TIGR00011">
    <property type="entry name" value="YbaK_EbsC"/>
    <property type="match status" value="1"/>
</dbReference>
<proteinExistence type="inferred from homology"/>
<sequence>MAVRKNHADASSTPAIAALRSAGVHFELRAYEHDPDMRSFGAEAAAELGVEPDRVFKTLVVQTDRTADKGLVVAVVPVAGQLDLKALAREIGCKKAALADPALAARVTGYLVGGISPIGQKRRLHTVVDEGALRHPTILVSGGRRGLDVALSPADLIAVTGAVTGTIAT</sequence>
<dbReference type="InterPro" id="IPR004369">
    <property type="entry name" value="Prolyl-tRNA_editing_YbaK/EbsC"/>
</dbReference>
<dbReference type="Pfam" id="PF04073">
    <property type="entry name" value="tRNA_edit"/>
    <property type="match status" value="1"/>
</dbReference>
<dbReference type="SUPFAM" id="SSF55826">
    <property type="entry name" value="YbaK/ProRS associated domain"/>
    <property type="match status" value="1"/>
</dbReference>
<dbReference type="InterPro" id="IPR036754">
    <property type="entry name" value="YbaK/aa-tRNA-synt-asso_dom_sf"/>
</dbReference>
<evidence type="ECO:0000313" key="6">
    <source>
        <dbReference type="EMBL" id="NNG40976.1"/>
    </source>
</evidence>
<reference evidence="6 7" key="1">
    <citation type="submission" date="2020-05" db="EMBL/GenBank/DDBJ databases">
        <title>Flexivirga sp. ID2601S isolated from air conditioner.</title>
        <authorList>
            <person name="Kim D.H."/>
        </authorList>
    </citation>
    <scope>NUCLEOTIDE SEQUENCE [LARGE SCALE GENOMIC DNA]</scope>
    <source>
        <strain evidence="6 7">ID2601S</strain>
    </source>
</reference>
<dbReference type="Proteomes" id="UP000557772">
    <property type="component" value="Unassembled WGS sequence"/>
</dbReference>
<protein>
    <recommendedName>
        <fullName evidence="4">Cys-tRNA(Pro)/Cys-tRNA(Cys) deacylase</fullName>
        <ecNumber evidence="4">4.2.-.-</ecNumber>
    </recommendedName>
</protein>
<keyword evidence="2 4" id="KW-0648">Protein biosynthesis</keyword>
<evidence type="ECO:0000256" key="2">
    <source>
        <dbReference type="ARBA" id="ARBA00022917"/>
    </source>
</evidence>
<evidence type="ECO:0000259" key="5">
    <source>
        <dbReference type="Pfam" id="PF04073"/>
    </source>
</evidence>
<evidence type="ECO:0000256" key="1">
    <source>
        <dbReference type="ARBA" id="ARBA00009798"/>
    </source>
</evidence>
<keyword evidence="7" id="KW-1185">Reference proteome</keyword>
<dbReference type="AlphaFoldDB" id="A0A849AN98"/>
<gene>
    <name evidence="6" type="primary">ybaK</name>
    <name evidence="6" type="ORF">HJ588_17085</name>
</gene>
<comment type="caution">
    <text evidence="6">The sequence shown here is derived from an EMBL/GenBank/DDBJ whole genome shotgun (WGS) entry which is preliminary data.</text>
</comment>